<dbReference type="EMBL" id="CAAKNF010000196">
    <property type="protein sequence ID" value="VIO86242.1"/>
    <property type="molecule type" value="Genomic_DNA"/>
</dbReference>
<evidence type="ECO:0000313" key="5">
    <source>
        <dbReference type="WBParaSite" id="Bm1495.1"/>
    </source>
</evidence>
<reference evidence="2 4" key="1">
    <citation type="journal article" date="2007" name="Science">
        <title>Draft genome of the filarial nematode parasite Brugia malayi.</title>
        <authorList>
            <person name="Ghedin E."/>
            <person name="Wang S."/>
            <person name="Spiro D."/>
            <person name="Caler E."/>
            <person name="Zhao Q."/>
            <person name="Crabtree J."/>
            <person name="Allen J.E."/>
            <person name="Delcher A.L."/>
            <person name="Guiliano D.B."/>
            <person name="Miranda-Saavedra D."/>
            <person name="Angiuoli S.V."/>
            <person name="Creasy T."/>
            <person name="Amedeo P."/>
            <person name="Haas B."/>
            <person name="El-Sayed N.M."/>
            <person name="Wortman J.R."/>
            <person name="Feldblyum T."/>
            <person name="Tallon L."/>
            <person name="Schatz M."/>
            <person name="Shumway M."/>
            <person name="Koo H."/>
            <person name="Salzberg S.L."/>
            <person name="Schobel S."/>
            <person name="Pertea M."/>
            <person name="Pop M."/>
            <person name="White O."/>
            <person name="Barton G.J."/>
            <person name="Carlow C.K."/>
            <person name="Crawford M.J."/>
            <person name="Daub J."/>
            <person name="Dimmic M.W."/>
            <person name="Estes C.F."/>
            <person name="Foster J.M."/>
            <person name="Ganatra M."/>
            <person name="Gregory W.F."/>
            <person name="Johnson N.M."/>
            <person name="Jin J."/>
            <person name="Komuniecki R."/>
            <person name="Korf I."/>
            <person name="Kumar S."/>
            <person name="Laney S."/>
            <person name="Li B.W."/>
            <person name="Li W."/>
            <person name="Lindblom T.H."/>
            <person name="Lustigman S."/>
            <person name="Ma D."/>
            <person name="Maina C.V."/>
            <person name="Martin D.M."/>
            <person name="McCarter J.P."/>
            <person name="McReynolds L."/>
            <person name="Mitreva M."/>
            <person name="Nutman T.B."/>
            <person name="Parkinson J."/>
            <person name="Peregrin-Alvarez J.M."/>
            <person name="Poole C."/>
            <person name="Ren Q."/>
            <person name="Saunders L."/>
            <person name="Sluder A.E."/>
            <person name="Smith K."/>
            <person name="Stanke M."/>
            <person name="Unnasch T.R."/>
            <person name="Ware J."/>
            <person name="Wei A.D."/>
            <person name="Weil G."/>
            <person name="Williams D.J."/>
            <person name="Zhang Y."/>
            <person name="Williams S.A."/>
            <person name="Fraser-Liggett C."/>
            <person name="Slatko B."/>
            <person name="Blaxter M.L."/>
            <person name="Scott A.L."/>
        </authorList>
    </citation>
    <scope>NUCLEOTIDE SEQUENCE</scope>
    <source>
        <strain evidence="2 4">FR3</strain>
    </source>
</reference>
<keyword evidence="4" id="KW-1185">Reference proteome</keyword>
<gene>
    <name evidence="2 5 6" type="ORF">Bm1495</name>
    <name evidence="3" type="ORF">BM_BM1495</name>
    <name evidence="2" type="ORF">BM_Bm1495</name>
</gene>
<accession>A0A4E9ERP0</accession>
<reference evidence="5" key="4">
    <citation type="submission" date="2019-12" db="UniProtKB">
        <authorList>
            <consortium name="WormBaseParasite"/>
        </authorList>
    </citation>
    <scope>IDENTIFICATION</scope>
</reference>
<evidence type="ECO:0000313" key="2">
    <source>
        <dbReference type="EMBL" id="CDQ00425.1"/>
    </source>
</evidence>
<proteinExistence type="predicted"/>
<dbReference type="WormBase" id="Bm1495">
    <property type="protein sequence ID" value="BM22902"/>
    <property type="gene ID" value="WBGene00221756"/>
</dbReference>
<dbReference type="AlphaFoldDB" id="A0A0J9Y2J6"/>
<dbReference type="Proteomes" id="UP000006672">
    <property type="component" value="Unassembled WGS sequence"/>
</dbReference>
<dbReference type="KEGG" id="bmy:BM_BM1495"/>
<reference evidence="2" key="2">
    <citation type="submission" date="2012-12" db="EMBL/GenBank/DDBJ databases">
        <authorList>
            <person name="Gao Y.W."/>
            <person name="Fan S.T."/>
            <person name="Sun H.T."/>
            <person name="Wang Z."/>
            <person name="Gao X.L."/>
            <person name="Li Y.G."/>
            <person name="Wang T.C."/>
            <person name="Zhang K."/>
            <person name="Xu W.W."/>
            <person name="Yu Z.J."/>
            <person name="Xia X.Z."/>
        </authorList>
    </citation>
    <scope>NUCLEOTIDE SEQUENCE</scope>
    <source>
        <strain evidence="2">FR3</strain>
    </source>
</reference>
<evidence type="ECO:0000313" key="6">
    <source>
        <dbReference type="WormBase" id="Bm1495"/>
    </source>
</evidence>
<organism evidence="2">
    <name type="scientific">Brugia malayi</name>
    <name type="common">Filarial nematode worm</name>
    <dbReference type="NCBI Taxonomy" id="6279"/>
    <lineage>
        <taxon>Eukaryota</taxon>
        <taxon>Metazoa</taxon>
        <taxon>Ecdysozoa</taxon>
        <taxon>Nematoda</taxon>
        <taxon>Chromadorea</taxon>
        <taxon>Rhabditida</taxon>
        <taxon>Spirurina</taxon>
        <taxon>Spiruromorpha</taxon>
        <taxon>Filarioidea</taxon>
        <taxon>Onchocercidae</taxon>
        <taxon>Brugia</taxon>
    </lineage>
</organism>
<dbReference type="GeneID" id="66058170"/>
<protein>
    <submittedName>
        <fullName evidence="2 5">Bm1495</fullName>
    </submittedName>
</protein>
<feature type="region of interest" description="Disordered" evidence="1">
    <location>
        <begin position="1"/>
        <end position="36"/>
    </location>
</feature>
<dbReference type="WBParaSite" id="Bm1495.1">
    <property type="protein sequence ID" value="Bm1495.1"/>
    <property type="gene ID" value="WBGene00221756"/>
</dbReference>
<dbReference type="EMBL" id="LN857014">
    <property type="protein sequence ID" value="CDQ00425.1"/>
    <property type="molecule type" value="Genomic_DNA"/>
</dbReference>
<evidence type="ECO:0000256" key="1">
    <source>
        <dbReference type="SAM" id="MobiDB-lite"/>
    </source>
</evidence>
<sequence>MLGDLSKSQTYKTQDQHKKKKPTLRSKMATVPLALF</sequence>
<evidence type="ECO:0000313" key="3">
    <source>
        <dbReference type="EMBL" id="VIO86242.1"/>
    </source>
</evidence>
<evidence type="ECO:0000313" key="4">
    <source>
        <dbReference type="Proteomes" id="UP000006672"/>
    </source>
</evidence>
<dbReference type="RefSeq" id="XP_042929357.1">
    <property type="nucleotide sequence ID" value="XM_043073423.1"/>
</dbReference>
<reference evidence="3" key="3">
    <citation type="submission" date="2019-04" db="EMBL/GenBank/DDBJ databases">
        <authorList>
            <person name="Howe K."/>
            <person name="Paulini M."/>
            <person name="Williams G."/>
        </authorList>
    </citation>
    <scope>NUCLEOTIDE SEQUENCE [LARGE SCALE GENOMIC DNA]</scope>
    <source>
        <strain evidence="3">FR3</strain>
    </source>
</reference>
<dbReference type="CTD" id="66058170"/>
<feature type="compositionally biased region" description="Polar residues" evidence="1">
    <location>
        <begin position="1"/>
        <end position="13"/>
    </location>
</feature>
<accession>A0A0J9Y2J6</accession>
<name>A0A0J9Y2J6_BRUMA</name>